<evidence type="ECO:0000313" key="12">
    <source>
        <dbReference type="EMBL" id="CAF1075854.1"/>
    </source>
</evidence>
<feature type="transmembrane region" description="Helical" evidence="10">
    <location>
        <begin position="765"/>
        <end position="790"/>
    </location>
</feature>
<dbReference type="EMBL" id="CAJNON010000155">
    <property type="protein sequence ID" value="CAF1044211.1"/>
    <property type="molecule type" value="Genomic_DNA"/>
</dbReference>
<dbReference type="PANTHER" id="PTHR47143">
    <property type="entry name" value="TRANSIENT RECEPTOR POTENTIAL CATION CHANNEL PROTEIN PAINLESS"/>
    <property type="match status" value="1"/>
</dbReference>
<evidence type="ECO:0000256" key="6">
    <source>
        <dbReference type="ARBA" id="ARBA00023180"/>
    </source>
</evidence>
<dbReference type="InterPro" id="IPR052076">
    <property type="entry name" value="TRP_cation_channel"/>
</dbReference>
<feature type="transmembrane region" description="Helical" evidence="10">
    <location>
        <begin position="942"/>
        <end position="963"/>
    </location>
</feature>
<feature type="repeat" description="ANK" evidence="8">
    <location>
        <begin position="539"/>
        <end position="571"/>
    </location>
</feature>
<evidence type="ECO:0000256" key="4">
    <source>
        <dbReference type="ARBA" id="ARBA00023043"/>
    </source>
</evidence>
<feature type="transmembrane region" description="Helical" evidence="10">
    <location>
        <begin position="900"/>
        <end position="922"/>
    </location>
</feature>
<dbReference type="Proteomes" id="UP000663891">
    <property type="component" value="Unassembled WGS sequence"/>
</dbReference>
<evidence type="ECO:0000256" key="8">
    <source>
        <dbReference type="PROSITE-ProRule" id="PRU00023"/>
    </source>
</evidence>
<feature type="repeat" description="ANK" evidence="8">
    <location>
        <begin position="505"/>
        <end position="528"/>
    </location>
</feature>
<dbReference type="EMBL" id="CAJNOE010000235">
    <property type="protein sequence ID" value="CAF1075854.1"/>
    <property type="molecule type" value="Genomic_DNA"/>
</dbReference>
<dbReference type="Proteomes" id="UP000663868">
    <property type="component" value="Unassembled WGS sequence"/>
</dbReference>
<evidence type="ECO:0000256" key="3">
    <source>
        <dbReference type="ARBA" id="ARBA00022737"/>
    </source>
</evidence>
<name>A0A814JYG0_9BILA</name>
<evidence type="ECO:0000313" key="13">
    <source>
        <dbReference type="EMBL" id="CAF3696134.1"/>
    </source>
</evidence>
<dbReference type="GO" id="GO:0034220">
    <property type="term" value="P:monoatomic ion transmembrane transport"/>
    <property type="evidence" value="ECO:0007669"/>
    <property type="project" value="UniProtKB-KW"/>
</dbReference>
<dbReference type="PROSITE" id="PS50088">
    <property type="entry name" value="ANK_REPEAT"/>
    <property type="match status" value="3"/>
</dbReference>
<proteinExistence type="predicted"/>
<feature type="region of interest" description="Disordered" evidence="9">
    <location>
        <begin position="1079"/>
        <end position="1098"/>
    </location>
</feature>
<evidence type="ECO:0000256" key="2">
    <source>
        <dbReference type="ARBA" id="ARBA00022606"/>
    </source>
</evidence>
<evidence type="ECO:0000256" key="9">
    <source>
        <dbReference type="SAM" id="MobiDB-lite"/>
    </source>
</evidence>
<sequence>MASSMQVDPVTNKETTDWPMIIYDQSIHKSAQTKLYQAARANTIETAKQKWDEFVQQINSECFSDEQVNILINDLDKRKQWAPLHYAVDANNLYVFSQLTGREKRFRCNININGGNGENVLHIAALSQHIWTNKSYQIDDDTTQVLMMPSMYFIRVPIQSELPLMIHYMINLGADINDRDDEGRTPLHLAVKANLYNYAKELIDRGADIMATTKFKASVLYFSLLPNQPRSDDPYKMVELILKSAEEKKVTSKLINLATLDNETPLARALCHPAVTDELIQKLLESNSHITEKQLLIAFDMVARQHRNNHESFDYIKPLLDKLENDDKSPTKLCQLSHIICRYNNASLGKWFFENIIKSINLRETNDNHENVLHICAKRHVENDLFDVVWKNLPDLPDFDHTNPTDISDYKFILMSLVDVEGNTPLDLAARFGNEHMCKNLLDHLEKFPSNENPNFQMQSRAAHEASQAGHLNTLKLIFGPDFQEESKQLRSDMTKTILQRRDENNYTCLHLAAAQGHTEIVDFLINKAKVEIDAIGNRRLTPLHFACENGHKEVVNLLLKAEASTTFRNAQVYNCLEIAIINRQEDIVMQLLTHSTWREMMRNAQPIENTEAFDTPMRKLIRYMPDQAIWLIENKFTKIVGGPGQKIYKTIYDYEFYEDIHKVKDWYSQGGKLASEPKTCRSLWHTRGVEAIHTCWCLCYSSSLRRFCCCKSKINIKKYEWYTTDAYTLVRNHPLFIVSQQSKSPTLVQHFYHTHLRQTKLRSFGLLFFILSLFLYTTYLGLFTSAVLIGKHPKYFYDIAGVNWTDDLSNCESVSHIIFNNRTLTNEGLQTSLYKRIKVTLYVILSIFIAKNLLIMGALFPKVFRIGGSYIEISALILSYVYVLDWFPWQSNVIFRCPIQYQLGAMGVLLAYINFLLYLRTSPIFDIGIYVVMLQVISAKFLRFFPVLLVIICGFGFTYWMLLQYQPVYGTPIEALIRTGLAVGEIPTLLTTGTLWQTQILFDLLSDYEILRIRLVLIFDFLSCNRFTHCQIPWFRPRPYATLLKDELVSPMGPLGSAWNYTEKHFFHEQIQDNIIPLNKSSDKNSKSNENESSSGK</sequence>
<dbReference type="PROSITE" id="PS50297">
    <property type="entry name" value="ANK_REP_REGION"/>
    <property type="match status" value="3"/>
</dbReference>
<keyword evidence="10" id="KW-1133">Transmembrane helix</keyword>
<dbReference type="OrthoDB" id="366390at2759"/>
<keyword evidence="3" id="KW-0677">Repeat</keyword>
<keyword evidence="1" id="KW-0813">Transport</keyword>
<feature type="repeat" description="ANK" evidence="8">
    <location>
        <begin position="182"/>
        <end position="214"/>
    </location>
</feature>
<dbReference type="GO" id="GO:0022857">
    <property type="term" value="F:transmembrane transporter activity"/>
    <property type="evidence" value="ECO:0007669"/>
    <property type="project" value="TreeGrafter"/>
</dbReference>
<dbReference type="SMART" id="SM00248">
    <property type="entry name" value="ANK"/>
    <property type="match status" value="8"/>
</dbReference>
<keyword evidence="5" id="KW-0406">Ion transport</keyword>
<feature type="compositionally biased region" description="Basic and acidic residues" evidence="9">
    <location>
        <begin position="1082"/>
        <end position="1091"/>
    </location>
</feature>
<protein>
    <submittedName>
        <fullName evidence="11">Uncharacterized protein</fullName>
    </submittedName>
</protein>
<dbReference type="GO" id="GO:1902495">
    <property type="term" value="C:transmembrane transporter complex"/>
    <property type="evidence" value="ECO:0007669"/>
    <property type="project" value="TreeGrafter"/>
</dbReference>
<dbReference type="Pfam" id="PF00023">
    <property type="entry name" value="Ank"/>
    <property type="match status" value="1"/>
</dbReference>
<dbReference type="Pfam" id="PF13857">
    <property type="entry name" value="Ank_5"/>
    <property type="match status" value="1"/>
</dbReference>
<evidence type="ECO:0000256" key="10">
    <source>
        <dbReference type="SAM" id="Phobius"/>
    </source>
</evidence>
<evidence type="ECO:0000256" key="5">
    <source>
        <dbReference type="ARBA" id="ARBA00023065"/>
    </source>
</evidence>
<gene>
    <name evidence="12" type="ORF">IZO911_LOCUS21679</name>
    <name evidence="13" type="ORF">KXQ929_LOCUS10707</name>
    <name evidence="11" type="ORF">VCS650_LOCUS17041</name>
</gene>
<evidence type="ECO:0000256" key="7">
    <source>
        <dbReference type="ARBA" id="ARBA00023303"/>
    </source>
</evidence>
<dbReference type="Pfam" id="PF12796">
    <property type="entry name" value="Ank_2"/>
    <property type="match status" value="1"/>
</dbReference>
<evidence type="ECO:0000313" key="11">
    <source>
        <dbReference type="EMBL" id="CAF1044211.1"/>
    </source>
</evidence>
<dbReference type="InterPro" id="IPR002110">
    <property type="entry name" value="Ankyrin_rpt"/>
</dbReference>
<keyword evidence="2" id="KW-0716">Sensory transduction</keyword>
<dbReference type="SUPFAM" id="SSF48403">
    <property type="entry name" value="Ankyrin repeat"/>
    <property type="match status" value="2"/>
</dbReference>
<evidence type="ECO:0000256" key="1">
    <source>
        <dbReference type="ARBA" id="ARBA00022448"/>
    </source>
</evidence>
<dbReference type="Proteomes" id="UP000663860">
    <property type="component" value="Unassembled WGS sequence"/>
</dbReference>
<accession>A0A814JYG0</accession>
<keyword evidence="10" id="KW-0812">Transmembrane</keyword>
<evidence type="ECO:0000313" key="14">
    <source>
        <dbReference type="Proteomes" id="UP000663891"/>
    </source>
</evidence>
<keyword evidence="6" id="KW-0325">Glycoprotein</keyword>
<dbReference type="AlphaFoldDB" id="A0A814JYG0"/>
<dbReference type="InterPro" id="IPR036770">
    <property type="entry name" value="Ankyrin_rpt-contain_sf"/>
</dbReference>
<keyword evidence="10" id="KW-0472">Membrane</keyword>
<organism evidence="11 14">
    <name type="scientific">Adineta steineri</name>
    <dbReference type="NCBI Taxonomy" id="433720"/>
    <lineage>
        <taxon>Eukaryota</taxon>
        <taxon>Metazoa</taxon>
        <taxon>Spiralia</taxon>
        <taxon>Gnathifera</taxon>
        <taxon>Rotifera</taxon>
        <taxon>Eurotatoria</taxon>
        <taxon>Bdelloidea</taxon>
        <taxon>Adinetida</taxon>
        <taxon>Adinetidae</taxon>
        <taxon>Adineta</taxon>
    </lineage>
</organism>
<dbReference type="EMBL" id="CAJOBB010000512">
    <property type="protein sequence ID" value="CAF3696134.1"/>
    <property type="molecule type" value="Genomic_DNA"/>
</dbReference>
<comment type="caution">
    <text evidence="11">The sequence shown here is derived from an EMBL/GenBank/DDBJ whole genome shotgun (WGS) entry which is preliminary data.</text>
</comment>
<reference evidence="11" key="1">
    <citation type="submission" date="2021-02" db="EMBL/GenBank/DDBJ databases">
        <authorList>
            <person name="Nowell W R."/>
        </authorList>
    </citation>
    <scope>NUCLEOTIDE SEQUENCE</scope>
</reference>
<keyword evidence="4 8" id="KW-0040">ANK repeat</keyword>
<keyword evidence="7" id="KW-0407">Ion channel</keyword>
<feature type="transmembrane region" description="Helical" evidence="10">
    <location>
        <begin position="840"/>
        <end position="861"/>
    </location>
</feature>
<dbReference type="PANTHER" id="PTHR47143:SF1">
    <property type="entry name" value="ION_TRANS DOMAIN-CONTAINING PROTEIN"/>
    <property type="match status" value="1"/>
</dbReference>
<dbReference type="Gene3D" id="1.25.40.20">
    <property type="entry name" value="Ankyrin repeat-containing domain"/>
    <property type="match status" value="4"/>
</dbReference>